<comment type="caution">
    <text evidence="4">The sequence shown here is derived from an EMBL/GenBank/DDBJ whole genome shotgun (WGS) entry which is preliminary data.</text>
</comment>
<evidence type="ECO:0000313" key="5">
    <source>
        <dbReference type="Proteomes" id="UP000657918"/>
    </source>
</evidence>
<evidence type="ECO:0000256" key="2">
    <source>
        <dbReference type="PIRSR" id="PIRSR601461-1"/>
    </source>
</evidence>
<keyword evidence="5" id="KW-1185">Reference proteome</keyword>
<evidence type="ECO:0000256" key="1">
    <source>
        <dbReference type="ARBA" id="ARBA00007447"/>
    </source>
</evidence>
<dbReference type="PROSITE" id="PS51767">
    <property type="entry name" value="PEPTIDASE_A1"/>
    <property type="match status" value="1"/>
</dbReference>
<dbReference type="GO" id="GO:0006508">
    <property type="term" value="P:proteolysis"/>
    <property type="evidence" value="ECO:0007669"/>
    <property type="project" value="InterPro"/>
</dbReference>
<dbReference type="EMBL" id="JADGMS010000018">
    <property type="protein sequence ID" value="KAF9662032.1"/>
    <property type="molecule type" value="Genomic_DNA"/>
</dbReference>
<feature type="domain" description="Peptidase A1" evidence="3">
    <location>
        <begin position="153"/>
        <end position="459"/>
    </location>
</feature>
<feature type="active site" evidence="2">
    <location>
        <position position="171"/>
    </location>
</feature>
<dbReference type="InterPro" id="IPR032861">
    <property type="entry name" value="TAXi_N"/>
</dbReference>
<dbReference type="FunFam" id="2.40.70.10:FF:000021">
    <property type="entry name" value="Aspartyl protease AED1"/>
    <property type="match status" value="1"/>
</dbReference>
<dbReference type="AlphaFoldDB" id="A0A835MD44"/>
<dbReference type="Proteomes" id="UP000657918">
    <property type="component" value="Unassembled WGS sequence"/>
</dbReference>
<dbReference type="Gene3D" id="2.40.70.10">
    <property type="entry name" value="Acid Proteases"/>
    <property type="match status" value="2"/>
</dbReference>
<dbReference type="InterPro" id="IPR001461">
    <property type="entry name" value="Aspartic_peptidase_A1"/>
</dbReference>
<dbReference type="PRINTS" id="PR00792">
    <property type="entry name" value="PEPSIN"/>
</dbReference>
<proteinExistence type="inferred from homology"/>
<dbReference type="PANTHER" id="PTHR13683">
    <property type="entry name" value="ASPARTYL PROTEASES"/>
    <property type="match status" value="1"/>
</dbReference>
<gene>
    <name evidence="4" type="ORF">SADUNF_Sadunf18G0010900</name>
</gene>
<dbReference type="GO" id="GO:0004190">
    <property type="term" value="F:aspartic-type endopeptidase activity"/>
    <property type="evidence" value="ECO:0007669"/>
    <property type="project" value="InterPro"/>
</dbReference>
<protein>
    <recommendedName>
        <fullName evidence="3">Peptidase A1 domain-containing protein</fullName>
    </recommendedName>
</protein>
<dbReference type="Pfam" id="PF14543">
    <property type="entry name" value="TAXi_N"/>
    <property type="match status" value="1"/>
</dbReference>
<evidence type="ECO:0000313" key="4">
    <source>
        <dbReference type="EMBL" id="KAF9662032.1"/>
    </source>
</evidence>
<dbReference type="PANTHER" id="PTHR13683:SF750">
    <property type="entry name" value="ASPARTYL PROTEASE AED1"/>
    <property type="match status" value="1"/>
</dbReference>
<comment type="similarity">
    <text evidence="1">Belongs to the peptidase A1 family.</text>
</comment>
<reference evidence="4 5" key="1">
    <citation type="submission" date="2020-10" db="EMBL/GenBank/DDBJ databases">
        <title>Plant Genome Project.</title>
        <authorList>
            <person name="Zhang R.-G."/>
        </authorList>
    </citation>
    <scope>NUCLEOTIDE SEQUENCE [LARGE SCALE GENOMIC DNA]</scope>
    <source>
        <strain evidence="4">FAFU-HL-1</strain>
        <tissue evidence="4">Leaf</tissue>
    </source>
</reference>
<dbReference type="InterPro" id="IPR033121">
    <property type="entry name" value="PEPTIDASE_A1"/>
</dbReference>
<name>A0A835MD44_9ROSI</name>
<dbReference type="InterPro" id="IPR032799">
    <property type="entry name" value="TAXi_C"/>
</dbReference>
<dbReference type="SUPFAM" id="SSF50630">
    <property type="entry name" value="Acid proteases"/>
    <property type="match status" value="1"/>
</dbReference>
<dbReference type="InterPro" id="IPR021109">
    <property type="entry name" value="Peptidase_aspartic_dom_sf"/>
</dbReference>
<accession>A0A835MD44</accession>
<feature type="active site" evidence="2">
    <location>
        <position position="372"/>
    </location>
</feature>
<organism evidence="4 5">
    <name type="scientific">Salix dunnii</name>
    <dbReference type="NCBI Taxonomy" id="1413687"/>
    <lineage>
        <taxon>Eukaryota</taxon>
        <taxon>Viridiplantae</taxon>
        <taxon>Streptophyta</taxon>
        <taxon>Embryophyta</taxon>
        <taxon>Tracheophyta</taxon>
        <taxon>Spermatophyta</taxon>
        <taxon>Magnoliopsida</taxon>
        <taxon>eudicotyledons</taxon>
        <taxon>Gunneridae</taxon>
        <taxon>Pentapetalae</taxon>
        <taxon>rosids</taxon>
        <taxon>fabids</taxon>
        <taxon>Malpighiales</taxon>
        <taxon>Salicaceae</taxon>
        <taxon>Saliceae</taxon>
        <taxon>Salix</taxon>
    </lineage>
</organism>
<sequence length="459" mass="48932">MRRQHIDPISSISLTMKCFLYAHFLCLCLVFSLEKSYAFEGRKIAENHHSHTIEVSSLLPSTSCESPTKVLSNNDNKASLKVVHKHGPCSKLSQDKTIAAPTYTEILLQGQSRVKSIHSRLSNPKPSGRNDVKVIDATTIPAKDGSVVGSGNYIVTVGLGTPQKELSLIFDTGSDITWTQCQPCARSCYKQMEQIFDPSQSTSYTNIPCSSSICSSLTSATGITPGCASSTCVYGIKYGDSSFSVGFFGAEKLTLTPTDALNNIYFGCGQDNQGLFAGSAGLLGLGRDKLSVVSQTAQKYNKIFSYCLPSSSSSTGFLTFGGSASKNSKFTPLSTISADSSFYGLDFTGISVGGTKLAISASVFSTAGAIIDSGTVITRLPPAAYSALRASFRNLMSKYPLTSALSILDTCYDLSTYSTISVPKISFFFSSGVEVDIDVTGIFFASSMHIPSVPGICWK</sequence>
<evidence type="ECO:0000259" key="3">
    <source>
        <dbReference type="PROSITE" id="PS51767"/>
    </source>
</evidence>
<dbReference type="OrthoDB" id="2747330at2759"/>
<dbReference type="Pfam" id="PF14541">
    <property type="entry name" value="TAXi_C"/>
    <property type="match status" value="1"/>
</dbReference>